<gene>
    <name evidence="2" type="ORF">SNOG_16230</name>
</gene>
<name>Q0TWB1_PHANO</name>
<dbReference type="VEuPathDB" id="FungiDB:JI435_448120"/>
<accession>Q0TWB1</accession>
<dbReference type="Proteomes" id="UP000001055">
    <property type="component" value="Unassembled WGS sequence"/>
</dbReference>
<sequence>MPQTRGSIIPSNAGTADGVKFSACWVLVLDLQRLNQNTAVNVDKPFSEFGKATTESPVEERADRDDGIGEKATIERSASSG</sequence>
<evidence type="ECO:0000313" key="3">
    <source>
        <dbReference type="Proteomes" id="UP000001055"/>
    </source>
</evidence>
<dbReference type="KEGG" id="pno:SNOG_16230"/>
<organism evidence="2 3">
    <name type="scientific">Phaeosphaeria nodorum (strain SN15 / ATCC MYA-4574 / FGSC 10173)</name>
    <name type="common">Glume blotch fungus</name>
    <name type="synonym">Parastagonospora nodorum</name>
    <dbReference type="NCBI Taxonomy" id="321614"/>
    <lineage>
        <taxon>Eukaryota</taxon>
        <taxon>Fungi</taxon>
        <taxon>Dikarya</taxon>
        <taxon>Ascomycota</taxon>
        <taxon>Pezizomycotina</taxon>
        <taxon>Dothideomycetes</taxon>
        <taxon>Pleosporomycetidae</taxon>
        <taxon>Pleosporales</taxon>
        <taxon>Pleosporineae</taxon>
        <taxon>Phaeosphaeriaceae</taxon>
        <taxon>Parastagonospora</taxon>
    </lineage>
</organism>
<protein>
    <submittedName>
        <fullName evidence="2">Uncharacterized protein</fullName>
    </submittedName>
</protein>
<evidence type="ECO:0000313" key="2">
    <source>
        <dbReference type="EMBL" id="EAT76414.1"/>
    </source>
</evidence>
<dbReference type="RefSeq" id="XP_001806354.1">
    <property type="nucleotide sequence ID" value="XM_001806302.1"/>
</dbReference>
<reference evidence="3" key="1">
    <citation type="journal article" date="2007" name="Plant Cell">
        <title>Dothideomycete-plant interactions illuminated by genome sequencing and EST analysis of the wheat pathogen Stagonospora nodorum.</title>
        <authorList>
            <person name="Hane J.K."/>
            <person name="Lowe R.G."/>
            <person name="Solomon P.S."/>
            <person name="Tan K.C."/>
            <person name="Schoch C.L."/>
            <person name="Spatafora J.W."/>
            <person name="Crous P.W."/>
            <person name="Kodira C."/>
            <person name="Birren B.W."/>
            <person name="Galagan J.E."/>
            <person name="Torriani S.F."/>
            <person name="McDonald B.A."/>
            <person name="Oliver R.P."/>
        </authorList>
    </citation>
    <scope>NUCLEOTIDE SEQUENCE [LARGE SCALE GENOMIC DNA]</scope>
    <source>
        <strain evidence="3">SN15 / ATCC MYA-4574 / FGSC 10173</strain>
    </source>
</reference>
<evidence type="ECO:0000256" key="1">
    <source>
        <dbReference type="SAM" id="MobiDB-lite"/>
    </source>
</evidence>
<proteinExistence type="predicted"/>
<dbReference type="AlphaFoldDB" id="Q0TWB1"/>
<dbReference type="EMBL" id="CH445368">
    <property type="protein sequence ID" value="EAT76414.1"/>
    <property type="molecule type" value="Genomic_DNA"/>
</dbReference>
<feature type="compositionally biased region" description="Basic and acidic residues" evidence="1">
    <location>
        <begin position="58"/>
        <end position="74"/>
    </location>
</feature>
<dbReference type="GeneID" id="5983284"/>
<feature type="region of interest" description="Disordered" evidence="1">
    <location>
        <begin position="51"/>
        <end position="81"/>
    </location>
</feature>
<dbReference type="InParanoid" id="Q0TWB1"/>